<reference evidence="1 2" key="1">
    <citation type="submission" date="2017-06" db="EMBL/GenBank/DDBJ databases">
        <title>Yangia sp. YSBP01 complete genome sequence.</title>
        <authorList>
            <person name="Woo J.-H."/>
            <person name="Kim H.-S."/>
        </authorList>
    </citation>
    <scope>NUCLEOTIDE SEQUENCE [LARGE SCALE GENOMIC DNA]</scope>
    <source>
        <strain evidence="1 2">YSBP01</strain>
    </source>
</reference>
<organism evidence="1 2">
    <name type="scientific">Alloyangia pacifica</name>
    <dbReference type="NCBI Taxonomy" id="311180"/>
    <lineage>
        <taxon>Bacteria</taxon>
        <taxon>Pseudomonadati</taxon>
        <taxon>Pseudomonadota</taxon>
        <taxon>Alphaproteobacteria</taxon>
        <taxon>Rhodobacterales</taxon>
        <taxon>Roseobacteraceae</taxon>
        <taxon>Alloyangia</taxon>
    </lineage>
</organism>
<dbReference type="AlphaFoldDB" id="A0A2U8HDU0"/>
<evidence type="ECO:0000313" key="1">
    <source>
        <dbReference type="EMBL" id="AWI83870.1"/>
    </source>
</evidence>
<proteinExistence type="predicted"/>
<dbReference type="RefSeq" id="WP_108966202.1">
    <property type="nucleotide sequence ID" value="NZ_CP022189.1"/>
</dbReference>
<accession>A0A2U8HDU0</accession>
<dbReference type="OrthoDB" id="7876148at2"/>
<dbReference type="Proteomes" id="UP000244915">
    <property type="component" value="Chromosome 1"/>
</dbReference>
<gene>
    <name evidence="1" type="ORF">CEW88_09375</name>
</gene>
<sequence length="83" mass="9289">MNLTQELADKLAEDTFKVMKLTGDERFFMEVAKVIGASSTTLEEAYLTSIRVRLAERRARAFLVERLNAAKAGGTNIPEEPQE</sequence>
<dbReference type="KEGG" id="ypac:CEW88_09375"/>
<evidence type="ECO:0000313" key="2">
    <source>
        <dbReference type="Proteomes" id="UP000244915"/>
    </source>
</evidence>
<protein>
    <submittedName>
        <fullName evidence="1">Uncharacterized protein</fullName>
    </submittedName>
</protein>
<name>A0A2U8HDU0_9RHOB</name>
<dbReference type="EMBL" id="CP022189">
    <property type="protein sequence ID" value="AWI83870.1"/>
    <property type="molecule type" value="Genomic_DNA"/>
</dbReference>